<evidence type="ECO:0000313" key="3">
    <source>
        <dbReference type="Proteomes" id="UP000606172"/>
    </source>
</evidence>
<sequence>MRRFRVIAGLAAGAAIVAAGVIFVTSPGGTTPSAQSRPPETATVTKGQLDSQITDDGTLGYRKRPDGSPYAAVNQARGIYTQLPQEGDKVDCGGTFYRVDNRPVLLLCGDTPAYRDLSIGAEGKDVRQLNQNLKVKGDRFTAKTAQALRKLQKKRGMPVTGKLPLGDAIFMPVSIRVIGVAGRLGTAARAGAEVVQASLAERQVSVDLNAAQQSLVEEGNRVQITLPDNKTTLGKVIRVGAVARRGEGAGAGTTDTTIPVLIDLDRPQDVQKLDNAPVRVEITVGGVKDALIVPVTSVIGRAAGGFAVERVRADGRREIVPVELGLFDNVSGRVQVTGALAEGDRVVVPSI</sequence>
<evidence type="ECO:0000313" key="2">
    <source>
        <dbReference type="EMBL" id="GII96862.1"/>
    </source>
</evidence>
<dbReference type="AlphaFoldDB" id="A0A919RN63"/>
<reference evidence="2" key="1">
    <citation type="submission" date="2021-01" db="EMBL/GenBank/DDBJ databases">
        <title>Whole genome shotgun sequence of Sinosporangium siamense NBRC 109515.</title>
        <authorList>
            <person name="Komaki H."/>
            <person name="Tamura T."/>
        </authorList>
    </citation>
    <scope>NUCLEOTIDE SEQUENCE</scope>
    <source>
        <strain evidence="2">NBRC 109515</strain>
    </source>
</reference>
<dbReference type="EMBL" id="BOOW01000050">
    <property type="protein sequence ID" value="GII96862.1"/>
    <property type="molecule type" value="Genomic_DNA"/>
</dbReference>
<protein>
    <submittedName>
        <fullName evidence="2">Peptidoglycan-binding protein</fullName>
    </submittedName>
</protein>
<keyword evidence="3" id="KW-1185">Reference proteome</keyword>
<accession>A0A919RN63</accession>
<feature type="region of interest" description="Disordered" evidence="1">
    <location>
        <begin position="28"/>
        <end position="48"/>
    </location>
</feature>
<evidence type="ECO:0000256" key="1">
    <source>
        <dbReference type="SAM" id="MobiDB-lite"/>
    </source>
</evidence>
<dbReference type="Gene3D" id="2.40.420.20">
    <property type="match status" value="1"/>
</dbReference>
<name>A0A919RN63_9ACTN</name>
<proteinExistence type="predicted"/>
<dbReference type="RefSeq" id="WP_380659714.1">
    <property type="nucleotide sequence ID" value="NZ_JBHLZQ010000041.1"/>
</dbReference>
<gene>
    <name evidence="2" type="ORF">Ssi02_70930</name>
</gene>
<comment type="caution">
    <text evidence="2">The sequence shown here is derived from an EMBL/GenBank/DDBJ whole genome shotgun (WGS) entry which is preliminary data.</text>
</comment>
<dbReference type="InterPro" id="IPR036365">
    <property type="entry name" value="PGBD-like_sf"/>
</dbReference>
<dbReference type="Proteomes" id="UP000606172">
    <property type="component" value="Unassembled WGS sequence"/>
</dbReference>
<dbReference type="SUPFAM" id="SSF47090">
    <property type="entry name" value="PGBD-like"/>
    <property type="match status" value="1"/>
</dbReference>
<organism evidence="2 3">
    <name type="scientific">Sinosporangium siamense</name>
    <dbReference type="NCBI Taxonomy" id="1367973"/>
    <lineage>
        <taxon>Bacteria</taxon>
        <taxon>Bacillati</taxon>
        <taxon>Actinomycetota</taxon>
        <taxon>Actinomycetes</taxon>
        <taxon>Streptosporangiales</taxon>
        <taxon>Streptosporangiaceae</taxon>
        <taxon>Sinosporangium</taxon>
    </lineage>
</organism>